<organism evidence="1 2">
    <name type="scientific">Alistipes finegoldii (strain DSM 17242 / JCM 16770 / CCUG 46020 / CIP 107999 / KCTC 15236 / AHN 2437)</name>
    <dbReference type="NCBI Taxonomy" id="679935"/>
    <lineage>
        <taxon>Bacteria</taxon>
        <taxon>Pseudomonadati</taxon>
        <taxon>Bacteroidota</taxon>
        <taxon>Bacteroidia</taxon>
        <taxon>Bacteroidales</taxon>
        <taxon>Rikenellaceae</taxon>
        <taxon>Alistipes</taxon>
    </lineage>
</organism>
<gene>
    <name evidence="1" type="ordered locus">Alfi_3137</name>
</gene>
<sequence length="388" mass="44747">MSLYIAKGYDSLVPNIKVAKLLNARAEVMVDQTIYKISPRGTYYFPESKQKFFESNYERFETEEGIQMEENTYQLAEDIYRINTFEITEVLDAEAEDLPDDLPGVLDDDDLSTNIVNTLNMTTRTVTTQIPPFERFPRFNADAKTWLGKLWQSIFGRNRGYTYKLSKKHRMKGKFYYYNYKFYTEFGASAEMQKKNWIGWSGKQASELLIGWSNIIFSEGYKRIPDYPKNAEASIVSTEYKTIPGFNHQGMVLTIVGLDITALQQQQLSLMNPIQIRNWFKLRVENSNVDITQLDAIQCFSADKVITILPGGQKRKGDVKKVREIFLSEVSFTINLDLNHMPQSFKEWAKIINQGKFKIKPKNLKFGTVYVAGRLGNSWGGMTIVKKS</sequence>
<proteinExistence type="predicted"/>
<evidence type="ECO:0000313" key="2">
    <source>
        <dbReference type="Proteomes" id="UP000006052"/>
    </source>
</evidence>
<dbReference type="Proteomes" id="UP000006052">
    <property type="component" value="Chromosome"/>
</dbReference>
<dbReference type="KEGG" id="afd:Alfi_3137"/>
<dbReference type="PATRIC" id="fig|679935.3.peg.3058"/>
<dbReference type="EMBL" id="CP003274">
    <property type="protein sequence ID" value="AFL79375.1"/>
    <property type="molecule type" value="Genomic_DNA"/>
</dbReference>
<dbReference type="eggNOG" id="ENOG50330UY">
    <property type="taxonomic scope" value="Bacteria"/>
</dbReference>
<protein>
    <submittedName>
        <fullName evidence="1">Uncharacterized protein</fullName>
    </submittedName>
</protein>
<dbReference type="HOGENOM" id="CLU_711040_0_0_10"/>
<reference evidence="2" key="1">
    <citation type="journal article" date="2013" name="Stand. Genomic Sci.">
        <title>Complete genome sequence of the bile-resistant pigment-producing anaerobe Alistipes finegoldii type strain (AHN2437(T)).</title>
        <authorList>
            <person name="Mavromatis K."/>
            <person name="Stackebrandt E."/>
            <person name="Munk C."/>
            <person name="Lapidus A."/>
            <person name="Nolan M."/>
            <person name="Lucas S."/>
            <person name="Hammon N."/>
            <person name="Deshpande S."/>
            <person name="Cheng J.F."/>
            <person name="Tapia R."/>
            <person name="Goodwin L.A."/>
            <person name="Pitluck S."/>
            <person name="Liolios K."/>
            <person name="Pagani I."/>
            <person name="Ivanova N."/>
            <person name="Mikhailova N."/>
            <person name="Huntemann M."/>
            <person name="Pati A."/>
            <person name="Chen A."/>
            <person name="Palaniappan K."/>
            <person name="Land M."/>
            <person name="Hauser L."/>
            <person name="Rohde M."/>
            <person name="Gronow S."/>
            <person name="Goker M."/>
            <person name="Detter J.C."/>
            <person name="Bristow J."/>
            <person name="Eisen J.A."/>
            <person name="Markowitz V."/>
            <person name="Hugenholtz P."/>
            <person name="Kyrpides N.C."/>
            <person name="Klenk H.P."/>
            <person name="Woyke T."/>
        </authorList>
    </citation>
    <scope>NUCLEOTIDE SEQUENCE</scope>
    <source>
        <strain evidence="2">DSM 17242 / JCM 16770 / AHN 2437 / CCUG 46020 / CIP 107999</strain>
    </source>
</reference>
<dbReference type="AlphaFoldDB" id="I3YQV7"/>
<name>I3YQV7_ALIFI</name>
<evidence type="ECO:0000313" key="1">
    <source>
        <dbReference type="EMBL" id="AFL79375.1"/>
    </source>
</evidence>
<accession>I3YQV7</accession>